<dbReference type="PANTHER" id="PTHR33221">
    <property type="entry name" value="WINGED HELIX-TURN-HELIX TRANSCRIPTIONAL REGULATOR, RRF2 FAMILY"/>
    <property type="match status" value="1"/>
</dbReference>
<dbReference type="EMBL" id="CP012670">
    <property type="protein sequence ID" value="AUX24663.1"/>
    <property type="molecule type" value="Genomic_DNA"/>
</dbReference>
<evidence type="ECO:0000256" key="1">
    <source>
        <dbReference type="ARBA" id="ARBA00023125"/>
    </source>
</evidence>
<organism evidence="2 3">
    <name type="scientific">Sorangium cellulosum</name>
    <name type="common">Polyangium cellulosum</name>
    <dbReference type="NCBI Taxonomy" id="56"/>
    <lineage>
        <taxon>Bacteria</taxon>
        <taxon>Pseudomonadati</taxon>
        <taxon>Myxococcota</taxon>
        <taxon>Polyangia</taxon>
        <taxon>Polyangiales</taxon>
        <taxon>Polyangiaceae</taxon>
        <taxon>Sorangium</taxon>
    </lineage>
</organism>
<dbReference type="NCBIfam" id="TIGR00738">
    <property type="entry name" value="rrf2_super"/>
    <property type="match status" value="1"/>
</dbReference>
<gene>
    <name evidence="2" type="ORF">SOCEGT47_052020</name>
</gene>
<dbReference type="InterPro" id="IPR036388">
    <property type="entry name" value="WH-like_DNA-bd_sf"/>
</dbReference>
<dbReference type="InterPro" id="IPR030489">
    <property type="entry name" value="TR_Rrf2-type_CS"/>
</dbReference>
<protein>
    <recommendedName>
        <fullName evidence="4">Rrf2 family transcriptional regulator</fullName>
    </recommendedName>
</protein>
<evidence type="ECO:0000313" key="2">
    <source>
        <dbReference type="EMBL" id="AUX24663.1"/>
    </source>
</evidence>
<dbReference type="GO" id="GO:0005829">
    <property type="term" value="C:cytosol"/>
    <property type="evidence" value="ECO:0007669"/>
    <property type="project" value="TreeGrafter"/>
</dbReference>
<dbReference type="Pfam" id="PF02082">
    <property type="entry name" value="Rrf2"/>
    <property type="match status" value="1"/>
</dbReference>
<keyword evidence="1" id="KW-0238">DNA-binding</keyword>
<proteinExistence type="predicted"/>
<name>A0A4P2Q6L8_SORCE</name>
<dbReference type="PROSITE" id="PS01332">
    <property type="entry name" value="HTH_RRF2_1"/>
    <property type="match status" value="1"/>
</dbReference>
<dbReference type="GO" id="GO:0003700">
    <property type="term" value="F:DNA-binding transcription factor activity"/>
    <property type="evidence" value="ECO:0007669"/>
    <property type="project" value="TreeGrafter"/>
</dbReference>
<sequence>MRVGASSYESNVKSWAWLFLTSPMYQCISMAVKLSNKGRYGVRALFDIAFHNEGRPTQIREISERELIPARFLEQIFQDLKKAGLISSKRGPRGGYHLARPASEISLGDVVRALEGPVAVLAPDDERPGSSPPDPLTSVFQDLAAAIERCFDSVSIADVCERGVALGVRRKGRPERSTYVI</sequence>
<dbReference type="Proteomes" id="UP000295781">
    <property type="component" value="Chromosome"/>
</dbReference>
<dbReference type="InterPro" id="IPR036390">
    <property type="entry name" value="WH_DNA-bd_sf"/>
</dbReference>
<dbReference type="GO" id="GO:0003677">
    <property type="term" value="F:DNA binding"/>
    <property type="evidence" value="ECO:0007669"/>
    <property type="project" value="UniProtKB-KW"/>
</dbReference>
<dbReference type="SUPFAM" id="SSF46785">
    <property type="entry name" value="Winged helix' DNA-binding domain"/>
    <property type="match status" value="1"/>
</dbReference>
<reference evidence="2 3" key="1">
    <citation type="submission" date="2015-09" db="EMBL/GenBank/DDBJ databases">
        <title>Sorangium comparison.</title>
        <authorList>
            <person name="Zaburannyi N."/>
            <person name="Bunk B."/>
            <person name="Overmann J."/>
            <person name="Mueller R."/>
        </authorList>
    </citation>
    <scope>NUCLEOTIDE SEQUENCE [LARGE SCALE GENOMIC DNA]</scope>
    <source>
        <strain evidence="2 3">So ceGT47</strain>
    </source>
</reference>
<dbReference type="PANTHER" id="PTHR33221:SF5">
    <property type="entry name" value="HTH-TYPE TRANSCRIPTIONAL REGULATOR ISCR"/>
    <property type="match status" value="1"/>
</dbReference>
<evidence type="ECO:0008006" key="4">
    <source>
        <dbReference type="Google" id="ProtNLM"/>
    </source>
</evidence>
<evidence type="ECO:0000313" key="3">
    <source>
        <dbReference type="Proteomes" id="UP000295781"/>
    </source>
</evidence>
<dbReference type="InterPro" id="IPR000944">
    <property type="entry name" value="Tscrpt_reg_Rrf2"/>
</dbReference>
<dbReference type="AlphaFoldDB" id="A0A4P2Q6L8"/>
<accession>A0A4P2Q6L8</accession>
<dbReference type="Gene3D" id="1.10.10.10">
    <property type="entry name" value="Winged helix-like DNA-binding domain superfamily/Winged helix DNA-binding domain"/>
    <property type="match status" value="1"/>
</dbReference>
<dbReference type="PROSITE" id="PS51197">
    <property type="entry name" value="HTH_RRF2_2"/>
    <property type="match status" value="1"/>
</dbReference>